<evidence type="ECO:0000256" key="1">
    <source>
        <dbReference type="ARBA" id="ARBA00009291"/>
    </source>
</evidence>
<feature type="compositionally biased region" description="Low complexity" evidence="3">
    <location>
        <begin position="840"/>
        <end position="873"/>
    </location>
</feature>
<feature type="compositionally biased region" description="Acidic residues" evidence="3">
    <location>
        <begin position="440"/>
        <end position="451"/>
    </location>
</feature>
<gene>
    <name evidence="4" type="ORF">SEPCBS57363_004813</name>
</gene>
<feature type="compositionally biased region" description="Basic and acidic residues" evidence="3">
    <location>
        <begin position="510"/>
        <end position="521"/>
    </location>
</feature>
<feature type="region of interest" description="Disordered" evidence="3">
    <location>
        <begin position="965"/>
        <end position="1004"/>
    </location>
</feature>
<feature type="compositionally biased region" description="Low complexity" evidence="3">
    <location>
        <begin position="677"/>
        <end position="689"/>
    </location>
</feature>
<evidence type="ECO:0000256" key="3">
    <source>
        <dbReference type="SAM" id="MobiDB-lite"/>
    </source>
</evidence>
<keyword evidence="5" id="KW-1185">Reference proteome</keyword>
<feature type="compositionally biased region" description="Low complexity" evidence="3">
    <location>
        <begin position="622"/>
        <end position="635"/>
    </location>
</feature>
<dbReference type="Pfam" id="PF11559">
    <property type="entry name" value="ADIP"/>
    <property type="match status" value="1"/>
</dbReference>
<feature type="compositionally biased region" description="Basic and acidic residues" evidence="3">
    <location>
        <begin position="110"/>
        <end position="127"/>
    </location>
</feature>
<feature type="compositionally biased region" description="Polar residues" evidence="3">
    <location>
        <begin position="714"/>
        <end position="723"/>
    </location>
</feature>
<sequence>MTDLANLQTASLYINNQLLSRGLLRDGRSIDFANPTGGAKEDVSKKDSEDGSDYCKCNGKGVDHTADTMARIINVVNDLILRRDRDAEHRESLSTALRTLRADSLRQARDLQRATERHAEAQRRADLGDAAETSLRAQLAAADAAKRKLREEAARIRQQAAQTRASCANEVRKRDRQIDSLKKAVSDAGRARGERRNPAITTITITGASTTHQQPQQYQHKHRQIPSPSIGSSSQSTPPVSSGTIKSNTTSIDGSTAALDWGLRGETNAFLTELARGLSEDKELLVDLVRHTNQRLKIMSGYVGKNEEQTEDDSILLSGAVNCGAMVVQMEAVLEHLQTILTNPSFVPIEEVVERESEIGRLRDGWEKMEDRWKEAVHLLDGWRRRMAISGRPVNLEELKIGLSLSPVRVRNVTETTMGLNLQLQSVQNDSLSEVADYGECSDDDGDEDENDSQKWSSLGHTLSPVETMHTAPAAGTHNFESGHELLSDSESGFDSDSDEDTDNDDLYDKDEPRTNNDKHFLVKPSLEAPVVTLASTRLNPSPPPPEKQVMPQITATANQDKVAEKQKEAILGKPLAARAKPSQNTLQPSRTAGNRGGLDDIAHATKLAAIPSVKRVAANLGEKTVATGNTTTVTRGRRRPEEVEDAPKERKQVRIVATATTFDKPSARLHASRIGASTATTTESTTTTGLRRVNSAKPAAVRPVPTSKPAKPASNQTVSLAQGKQRPASAASQALDTSSAPSPVKAECGAVSVPVTSITTTSSRPEPFTLHRSTAIKSSSAIVPAANHPQPGRVNRSASDKKSPASTSSSSEQIPQPSAPRSLASIAQRARSRSPVKEPAAPATATASDATSTATATAGGVTSRLPLPTSSNLPPPPSPALNMATIAAKLAASEREADAARVRAKLKAARNGMPGVTKAKVTPDETSAHADTVNGIKVEAEANPDLVKEALSDNHGVDAFARTVTSASGEPQEQQPLRKKRDTKDQRRVSKAASRRRSTLNPWELKSLMSGNVEGAASAEEPVVAAL</sequence>
<feature type="region of interest" description="Disordered" evidence="3">
    <location>
        <begin position="160"/>
        <end position="195"/>
    </location>
</feature>
<protein>
    <recommendedName>
        <fullName evidence="6">NIMA interactive protein</fullName>
    </recommendedName>
</protein>
<keyword evidence="2" id="KW-0175">Coiled coil</keyword>
<feature type="compositionally biased region" description="Basic residues" evidence="3">
    <location>
        <begin position="990"/>
        <end position="999"/>
    </location>
</feature>
<name>A0ABP0DXZ8_9PEZI</name>
<feature type="compositionally biased region" description="Polar residues" evidence="3">
    <location>
        <begin position="582"/>
        <end position="593"/>
    </location>
</feature>
<feature type="compositionally biased region" description="Acidic residues" evidence="3">
    <location>
        <begin position="492"/>
        <end position="509"/>
    </location>
</feature>
<feature type="region of interest" description="Disordered" evidence="3">
    <location>
        <begin position="110"/>
        <end position="129"/>
    </location>
</feature>
<feature type="region of interest" description="Disordered" evidence="3">
    <location>
        <begin position="434"/>
        <end position="521"/>
    </location>
</feature>
<feature type="region of interest" description="Disordered" evidence="3">
    <location>
        <begin position="574"/>
        <end position="599"/>
    </location>
</feature>
<feature type="compositionally biased region" description="Polar residues" evidence="3">
    <location>
        <begin position="772"/>
        <end position="782"/>
    </location>
</feature>
<dbReference type="Proteomes" id="UP001642501">
    <property type="component" value="Unassembled WGS sequence"/>
</dbReference>
<feature type="compositionally biased region" description="Basic and acidic residues" evidence="3">
    <location>
        <begin position="170"/>
        <end position="195"/>
    </location>
</feature>
<evidence type="ECO:0000313" key="4">
    <source>
        <dbReference type="EMBL" id="CAK7271810.1"/>
    </source>
</evidence>
<comment type="similarity">
    <text evidence="1">Belongs to the ADIP family.</text>
</comment>
<evidence type="ECO:0000313" key="5">
    <source>
        <dbReference type="Proteomes" id="UP001642501"/>
    </source>
</evidence>
<feature type="compositionally biased region" description="Polar residues" evidence="3">
    <location>
        <begin position="965"/>
        <end position="976"/>
    </location>
</feature>
<feature type="compositionally biased region" description="Polar residues" evidence="3">
    <location>
        <begin position="731"/>
        <end position="742"/>
    </location>
</feature>
<proteinExistence type="inferred from homology"/>
<feature type="compositionally biased region" description="Low complexity" evidence="3">
    <location>
        <begin position="805"/>
        <end position="821"/>
    </location>
</feature>
<dbReference type="InterPro" id="IPR021622">
    <property type="entry name" value="Afadin/alpha-actinin-bd"/>
</dbReference>
<comment type="caution">
    <text evidence="4">The sequence shown here is derived from an EMBL/GenBank/DDBJ whole genome shotgun (WGS) entry which is preliminary data.</text>
</comment>
<feature type="compositionally biased region" description="Low complexity" evidence="3">
    <location>
        <begin position="752"/>
        <end position="764"/>
    </location>
</feature>
<evidence type="ECO:0008006" key="6">
    <source>
        <dbReference type="Google" id="ProtNLM"/>
    </source>
</evidence>
<organism evidence="4 5">
    <name type="scientific">Sporothrix epigloea</name>
    <dbReference type="NCBI Taxonomy" id="1892477"/>
    <lineage>
        <taxon>Eukaryota</taxon>
        <taxon>Fungi</taxon>
        <taxon>Dikarya</taxon>
        <taxon>Ascomycota</taxon>
        <taxon>Pezizomycotina</taxon>
        <taxon>Sordariomycetes</taxon>
        <taxon>Sordariomycetidae</taxon>
        <taxon>Ophiostomatales</taxon>
        <taxon>Ophiostomataceae</taxon>
        <taxon>Sporothrix</taxon>
    </lineage>
</organism>
<feature type="compositionally biased region" description="Low complexity" evidence="3">
    <location>
        <begin position="225"/>
        <end position="244"/>
    </location>
</feature>
<feature type="compositionally biased region" description="Low complexity" evidence="3">
    <location>
        <begin position="207"/>
        <end position="218"/>
    </location>
</feature>
<feature type="region of interest" description="Disordered" evidence="3">
    <location>
        <begin position="622"/>
        <end position="882"/>
    </location>
</feature>
<feature type="region of interest" description="Disordered" evidence="3">
    <location>
        <begin position="207"/>
        <end position="251"/>
    </location>
</feature>
<reference evidence="4 5" key="1">
    <citation type="submission" date="2024-01" db="EMBL/GenBank/DDBJ databases">
        <authorList>
            <person name="Allen C."/>
            <person name="Tagirdzhanova G."/>
        </authorList>
    </citation>
    <scope>NUCLEOTIDE SEQUENCE [LARGE SCALE GENOMIC DNA]</scope>
    <source>
        <strain evidence="4 5">CBS 573.63</strain>
    </source>
</reference>
<dbReference type="EMBL" id="CAWUOM010000095">
    <property type="protein sequence ID" value="CAK7271810.1"/>
    <property type="molecule type" value="Genomic_DNA"/>
</dbReference>
<accession>A0ABP0DXZ8</accession>
<feature type="compositionally biased region" description="Basic and acidic residues" evidence="3">
    <location>
        <begin position="640"/>
        <end position="653"/>
    </location>
</feature>
<evidence type="ECO:0000256" key="2">
    <source>
        <dbReference type="ARBA" id="ARBA00023054"/>
    </source>
</evidence>